<keyword evidence="4" id="KW-1185">Reference proteome</keyword>
<feature type="domain" description="DUF5916" evidence="2">
    <location>
        <begin position="267"/>
        <end position="346"/>
    </location>
</feature>
<evidence type="ECO:0008006" key="5">
    <source>
        <dbReference type="Google" id="ProtNLM"/>
    </source>
</evidence>
<dbReference type="CDD" id="cd09618">
    <property type="entry name" value="CBM9_like_2"/>
    <property type="match status" value="1"/>
</dbReference>
<evidence type="ECO:0000259" key="1">
    <source>
        <dbReference type="Pfam" id="PF06452"/>
    </source>
</evidence>
<dbReference type="RefSeq" id="WP_284246038.1">
    <property type="nucleotide sequence ID" value="NZ_BSST01000001.1"/>
</dbReference>
<evidence type="ECO:0000259" key="2">
    <source>
        <dbReference type="Pfam" id="PF19313"/>
    </source>
</evidence>
<dbReference type="Pfam" id="PF06452">
    <property type="entry name" value="CBM9_1"/>
    <property type="match status" value="1"/>
</dbReference>
<dbReference type="SUPFAM" id="SSF49344">
    <property type="entry name" value="CBD9-like"/>
    <property type="match status" value="1"/>
</dbReference>
<evidence type="ECO:0000313" key="4">
    <source>
        <dbReference type="Proteomes" id="UP001157186"/>
    </source>
</evidence>
<dbReference type="InterPro" id="IPR010502">
    <property type="entry name" value="Carb-bd_dom_fam9"/>
</dbReference>
<organism evidence="3 4">
    <name type="scientific">Thalassotalea insulae</name>
    <dbReference type="NCBI Taxonomy" id="2056778"/>
    <lineage>
        <taxon>Bacteria</taxon>
        <taxon>Pseudomonadati</taxon>
        <taxon>Pseudomonadota</taxon>
        <taxon>Gammaproteobacteria</taxon>
        <taxon>Alteromonadales</taxon>
        <taxon>Colwelliaceae</taxon>
        <taxon>Thalassotalea</taxon>
    </lineage>
</organism>
<comment type="caution">
    <text evidence="3">The sequence shown here is derived from an EMBL/GenBank/DDBJ whole genome shotgun (WGS) entry which is preliminary data.</text>
</comment>
<feature type="domain" description="Carbohydrate-binding" evidence="1">
    <location>
        <begin position="48"/>
        <end position="204"/>
    </location>
</feature>
<name>A0ABQ6GXM5_9GAMM</name>
<evidence type="ECO:0000313" key="3">
    <source>
        <dbReference type="EMBL" id="GLX80077.1"/>
    </source>
</evidence>
<protein>
    <recommendedName>
        <fullName evidence="5">Carbohydrate binding protein with CBM9 domain</fullName>
    </recommendedName>
</protein>
<accession>A0ABQ6GXM5</accession>
<dbReference type="Proteomes" id="UP001157186">
    <property type="component" value="Unassembled WGS sequence"/>
</dbReference>
<sequence>MQSKSRYCSRLFFPVFFLLSLLLLLNKVQANNNENTVNIPYSHLSATIDGNLDDPIWRQARTISLDTVNWPWNNQESPVTTTAKIIENGEFIFISFLAHDPHPEHIKAFLGDRDSRWDDDIVGIKLDTYNNRRLNYEFFVNPFGVQMDSIKNVMKGTANDSWNGIWDSFGKLTSQGFQVEIALPYRMLNFDDSKQTKTWAFELVRLYPRDTALRISHIPIDRDNDCWLCQAPEISGFSNAETGKNLMLTPTLVANRSEERDIYQPQSDWQSDNDLDAGLDLRWGINANTLLNVTLNPDFSTVESDAGQLSVNKTYSLFYDEKRPFFLDNADYFASQYDLVYTRNIADPDYGAKLTGTKNNHNYGMFITNDTETNFIVPGNTGSEIASLNKKSHSAAFKYRYDFNDDFSIGAISTLRTADSYHNYLLGVDSKYRIDESNTVSGQVLNSATQYPDDLFRDFCFSDNAADCTNKTATSCTFGNCSYSEQVHRTQQQGEFTGSALKANYEHKSEDWHLVAEHQRINKNFRADLGYMPKVDYRSERILVDRLFYGQPESLWSEMKISGQWQINHNQKGELLERSLHSSFSIDGPMQSNFEASFDYASKVGLRHNESSLAIDNNTSLFNEKLLTLYGGAQLTNAVFAEAELKFGDKIDYRNNRLGDYRELFSGISYNINRHLQADIYYTDSELTADGANVYQAKLTELRVSYQFDVHSYLKLNLVYSDVDINTANYPYAEVSNTNKNLSSQLIYAYKLNPQTVFYLGYSDNSYQDDYLNSLERDQRTFFTKVSYAWMP</sequence>
<reference evidence="3 4" key="1">
    <citation type="submission" date="2023-03" db="EMBL/GenBank/DDBJ databases">
        <title>Draft genome sequence of Thalassotalea insulae KCTC 62186T.</title>
        <authorList>
            <person name="Sawabe T."/>
        </authorList>
    </citation>
    <scope>NUCLEOTIDE SEQUENCE [LARGE SCALE GENOMIC DNA]</scope>
    <source>
        <strain evidence="3 4">KCTC 62186</strain>
    </source>
</reference>
<dbReference type="Gene3D" id="2.60.40.1190">
    <property type="match status" value="1"/>
</dbReference>
<proteinExistence type="predicted"/>
<gene>
    <name evidence="3" type="ORF">tinsulaeT_34170</name>
</gene>
<dbReference type="Pfam" id="PF19313">
    <property type="entry name" value="DUF5916"/>
    <property type="match status" value="1"/>
</dbReference>
<dbReference type="InterPro" id="IPR045670">
    <property type="entry name" value="DUF5916"/>
</dbReference>
<dbReference type="EMBL" id="BSST01000001">
    <property type="protein sequence ID" value="GLX80077.1"/>
    <property type="molecule type" value="Genomic_DNA"/>
</dbReference>